<feature type="region of interest" description="Disordered" evidence="1">
    <location>
        <begin position="93"/>
        <end position="218"/>
    </location>
</feature>
<keyword evidence="3" id="KW-0969">Cilium</keyword>
<dbReference type="InterPro" id="IPR038610">
    <property type="entry name" value="FliK-like_C_sf"/>
</dbReference>
<feature type="region of interest" description="Disordered" evidence="1">
    <location>
        <begin position="1"/>
        <end position="25"/>
    </location>
</feature>
<evidence type="ECO:0000256" key="1">
    <source>
        <dbReference type="SAM" id="MobiDB-lite"/>
    </source>
</evidence>
<comment type="caution">
    <text evidence="3">The sequence shown here is derived from an EMBL/GenBank/DDBJ whole genome shotgun (WGS) entry which is preliminary data.</text>
</comment>
<keyword evidence="3" id="KW-0966">Cell projection</keyword>
<protein>
    <submittedName>
        <fullName evidence="3">Flagellar hook-length control protein FliK</fullName>
    </submittedName>
</protein>
<dbReference type="EMBL" id="JBHUGH010000012">
    <property type="protein sequence ID" value="MFD1913700.1"/>
    <property type="molecule type" value="Genomic_DNA"/>
</dbReference>
<dbReference type="InterPro" id="IPR021136">
    <property type="entry name" value="Flagellar_hook_control-like_C"/>
</dbReference>
<feature type="compositionally biased region" description="Acidic residues" evidence="1">
    <location>
        <begin position="52"/>
        <end position="67"/>
    </location>
</feature>
<gene>
    <name evidence="3" type="ORF">ACFSGJ_15920</name>
</gene>
<reference evidence="4" key="1">
    <citation type="journal article" date="2019" name="Int. J. Syst. Evol. Microbiol.">
        <title>The Global Catalogue of Microorganisms (GCM) 10K type strain sequencing project: providing services to taxonomists for standard genome sequencing and annotation.</title>
        <authorList>
            <consortium name="The Broad Institute Genomics Platform"/>
            <consortium name="The Broad Institute Genome Sequencing Center for Infectious Disease"/>
            <person name="Wu L."/>
            <person name="Ma J."/>
        </authorList>
    </citation>
    <scope>NUCLEOTIDE SEQUENCE [LARGE SCALE GENOMIC DNA]</scope>
    <source>
        <strain evidence="4">CGMCC 4.7242</strain>
    </source>
</reference>
<name>A0ABW4S906_9RHOB</name>
<evidence type="ECO:0000259" key="2">
    <source>
        <dbReference type="Pfam" id="PF02120"/>
    </source>
</evidence>
<dbReference type="CDD" id="cd17470">
    <property type="entry name" value="T3SS_Flik_C"/>
    <property type="match status" value="1"/>
</dbReference>
<feature type="region of interest" description="Disordered" evidence="1">
    <location>
        <begin position="45"/>
        <end position="78"/>
    </location>
</feature>
<feature type="compositionally biased region" description="Low complexity" evidence="1">
    <location>
        <begin position="198"/>
        <end position="211"/>
    </location>
</feature>
<proteinExistence type="predicted"/>
<feature type="compositionally biased region" description="Basic and acidic residues" evidence="1">
    <location>
        <begin position="143"/>
        <end position="160"/>
    </location>
</feature>
<feature type="region of interest" description="Disordered" evidence="1">
    <location>
        <begin position="344"/>
        <end position="374"/>
    </location>
</feature>
<sequence length="387" mass="40089">MILTPLTPAAAPAAAPQQPAPPLGRAMSLDWGEVFSALLEEEGEVLPLSELQPEEVVEQEPEAETPEPDATVPDDPPERLWVAVPRAAATPAFDAALVPDSGFSPPPPPTTTEAPQTAAMTLGTPVTASSPLPQAPMPVVDEAEARLPDAPDSGQPDRKTPALPEQASADLPPPRPEAPPKAARTGGPDSAAQPGPAPQDDTPAPVAAAAPLPDPAAPEPVRLEISVIPASESGPAQLALHESSFQMARTETVAATSRMTLTQPVLAQIAEVLADSPPGQVELRLSPEELGRVQLRLGSSQNDLVVFVQAERPETLELFRRNIEGLAQEFRNIGFGGIAFHFGQSSGGGAPNPRSHTATAEAEPAPVTPSLARTLTLPPASGLDLLL</sequence>
<dbReference type="Proteomes" id="UP001597353">
    <property type="component" value="Unassembled WGS sequence"/>
</dbReference>
<dbReference type="RefSeq" id="WP_390263968.1">
    <property type="nucleotide sequence ID" value="NZ_JBHUGH010000012.1"/>
</dbReference>
<evidence type="ECO:0000313" key="3">
    <source>
        <dbReference type="EMBL" id="MFD1913700.1"/>
    </source>
</evidence>
<feature type="compositionally biased region" description="Low complexity" evidence="1">
    <location>
        <begin position="111"/>
        <end position="121"/>
    </location>
</feature>
<feature type="compositionally biased region" description="Low complexity" evidence="1">
    <location>
        <begin position="1"/>
        <end position="17"/>
    </location>
</feature>
<organism evidence="3 4">
    <name type="scientific">Halodurantibacterium flavum</name>
    <dbReference type="NCBI Taxonomy" id="1382802"/>
    <lineage>
        <taxon>Bacteria</taxon>
        <taxon>Pseudomonadati</taxon>
        <taxon>Pseudomonadota</taxon>
        <taxon>Alphaproteobacteria</taxon>
        <taxon>Rhodobacterales</taxon>
        <taxon>Paracoccaceae</taxon>
        <taxon>Halodurantibacterium</taxon>
    </lineage>
</organism>
<evidence type="ECO:0000313" key="4">
    <source>
        <dbReference type="Proteomes" id="UP001597353"/>
    </source>
</evidence>
<dbReference type="Pfam" id="PF02120">
    <property type="entry name" value="Flg_hook"/>
    <property type="match status" value="1"/>
</dbReference>
<dbReference type="Gene3D" id="3.30.750.140">
    <property type="match status" value="1"/>
</dbReference>
<accession>A0ABW4S906</accession>
<keyword evidence="3" id="KW-0282">Flagellum</keyword>
<feature type="domain" description="Flagellar hook-length control protein-like C-terminal" evidence="2">
    <location>
        <begin position="275"/>
        <end position="349"/>
    </location>
</feature>
<keyword evidence="4" id="KW-1185">Reference proteome</keyword>